<gene>
    <name evidence="1" type="ORF">GARC_2702</name>
</gene>
<dbReference type="EMBL" id="BAEO01000035">
    <property type="protein sequence ID" value="GAC19667.1"/>
    <property type="molecule type" value="Genomic_DNA"/>
</dbReference>
<evidence type="ECO:0000313" key="2">
    <source>
        <dbReference type="Proteomes" id="UP000006327"/>
    </source>
</evidence>
<accession>K6YNA3</accession>
<protein>
    <submittedName>
        <fullName evidence="1">Uncharacterized protein</fullName>
    </submittedName>
</protein>
<dbReference type="Proteomes" id="UP000006327">
    <property type="component" value="Unassembled WGS sequence"/>
</dbReference>
<name>K6YNA3_9ALTE</name>
<reference evidence="1 2" key="1">
    <citation type="journal article" date="2017" name="Antonie Van Leeuwenhoek">
        <title>Rhizobium rhizosphaerae sp. nov., a novel species isolated from rice rhizosphere.</title>
        <authorList>
            <person name="Zhao J.J."/>
            <person name="Zhang J."/>
            <person name="Zhang R.J."/>
            <person name="Zhang C.W."/>
            <person name="Yin H.Q."/>
            <person name="Zhang X.X."/>
        </authorList>
    </citation>
    <scope>NUCLEOTIDE SEQUENCE [LARGE SCALE GENOMIC DNA]</scope>
    <source>
        <strain evidence="1 2">BSs20135</strain>
    </source>
</reference>
<evidence type="ECO:0000313" key="1">
    <source>
        <dbReference type="EMBL" id="GAC19667.1"/>
    </source>
</evidence>
<sequence length="46" mass="5388">MIFQYFLQIIAKYADFKVFVPSLKVLLSCRITGYFEIALDLNQVVE</sequence>
<proteinExistence type="predicted"/>
<comment type="caution">
    <text evidence="1">The sequence shown here is derived from an EMBL/GenBank/DDBJ whole genome shotgun (WGS) entry which is preliminary data.</text>
</comment>
<dbReference type="AlphaFoldDB" id="K6YNA3"/>
<organism evidence="1 2">
    <name type="scientific">Paraglaciecola arctica BSs20135</name>
    <dbReference type="NCBI Taxonomy" id="493475"/>
    <lineage>
        <taxon>Bacteria</taxon>
        <taxon>Pseudomonadati</taxon>
        <taxon>Pseudomonadota</taxon>
        <taxon>Gammaproteobacteria</taxon>
        <taxon>Alteromonadales</taxon>
        <taxon>Alteromonadaceae</taxon>
        <taxon>Paraglaciecola</taxon>
    </lineage>
</organism>
<dbReference type="STRING" id="493475.GARC_2702"/>
<keyword evidence="2" id="KW-1185">Reference proteome</keyword>